<dbReference type="Proteomes" id="UP000678499">
    <property type="component" value="Unassembled WGS sequence"/>
</dbReference>
<dbReference type="AlphaFoldDB" id="A0A7R9GKX1"/>
<dbReference type="EMBL" id="OA889313">
    <property type="protein sequence ID" value="CAD7284193.1"/>
    <property type="molecule type" value="Genomic_DNA"/>
</dbReference>
<keyword evidence="2" id="KW-1185">Reference proteome</keyword>
<gene>
    <name evidence="1" type="ORF">NMOB1V02_LOCUS11800</name>
</gene>
<evidence type="ECO:0000313" key="1">
    <source>
        <dbReference type="EMBL" id="CAD7284193.1"/>
    </source>
</evidence>
<feature type="non-terminal residue" evidence="1">
    <location>
        <position position="242"/>
    </location>
</feature>
<evidence type="ECO:0000313" key="2">
    <source>
        <dbReference type="Proteomes" id="UP000678499"/>
    </source>
</evidence>
<dbReference type="EMBL" id="CAJPEX010007276">
    <property type="protein sequence ID" value="CAG0924345.1"/>
    <property type="molecule type" value="Genomic_DNA"/>
</dbReference>
<protein>
    <submittedName>
        <fullName evidence="1">Uncharacterized protein</fullName>
    </submittedName>
</protein>
<name>A0A7R9GKX1_9CRUS</name>
<organism evidence="1">
    <name type="scientific">Notodromas monacha</name>
    <dbReference type="NCBI Taxonomy" id="399045"/>
    <lineage>
        <taxon>Eukaryota</taxon>
        <taxon>Metazoa</taxon>
        <taxon>Ecdysozoa</taxon>
        <taxon>Arthropoda</taxon>
        <taxon>Crustacea</taxon>
        <taxon>Oligostraca</taxon>
        <taxon>Ostracoda</taxon>
        <taxon>Podocopa</taxon>
        <taxon>Podocopida</taxon>
        <taxon>Cypridocopina</taxon>
        <taxon>Cypridoidea</taxon>
        <taxon>Cyprididae</taxon>
        <taxon>Notodromas</taxon>
    </lineage>
</organism>
<sequence length="242" mass="26284">LQRLPTLIIANPQLEFFSLKGIQFVSVWEPELRPREVRSQELNSGPVFLRASGEGMQTSSMHISLANHRQGKKSSALVRRLSDEAVGTAICSGVLTLVCVNGVPENKRLLGSVFRTTTDLFMALYSLKCPGKTVACLNLKNFSVTQHHQQTGVLPGDCIFHLQERGVDAALSFTFRCSSEDEAQRWVRSAGYVTPAPRRASLCQVSLPSVEEAPEFLQPVSASHHFLHGSAAAVAAAARGGD</sequence>
<proteinExistence type="predicted"/>
<reference evidence="1" key="1">
    <citation type="submission" date="2020-11" db="EMBL/GenBank/DDBJ databases">
        <authorList>
            <person name="Tran Van P."/>
        </authorList>
    </citation>
    <scope>NUCLEOTIDE SEQUENCE</scope>
</reference>
<accession>A0A7R9GKX1</accession>